<keyword evidence="2" id="KW-1185">Reference proteome</keyword>
<gene>
    <name evidence="1" type="ORF">L6452_05804</name>
</gene>
<dbReference type="EMBL" id="CM042048">
    <property type="protein sequence ID" value="KAI3758250.1"/>
    <property type="molecule type" value="Genomic_DNA"/>
</dbReference>
<reference evidence="2" key="1">
    <citation type="journal article" date="2022" name="Mol. Ecol. Resour.">
        <title>The genomes of chicory, endive, great burdock and yacon provide insights into Asteraceae palaeo-polyploidization history and plant inulin production.</title>
        <authorList>
            <person name="Fan W."/>
            <person name="Wang S."/>
            <person name="Wang H."/>
            <person name="Wang A."/>
            <person name="Jiang F."/>
            <person name="Liu H."/>
            <person name="Zhao H."/>
            <person name="Xu D."/>
            <person name="Zhang Y."/>
        </authorList>
    </citation>
    <scope>NUCLEOTIDE SEQUENCE [LARGE SCALE GENOMIC DNA]</scope>
    <source>
        <strain evidence="2">cv. Niubang</strain>
    </source>
</reference>
<reference evidence="1 2" key="2">
    <citation type="journal article" date="2022" name="Mol. Ecol. Resour.">
        <title>The genomes of chicory, endive, great burdock and yacon provide insights into Asteraceae paleo-polyploidization history and plant inulin production.</title>
        <authorList>
            <person name="Fan W."/>
            <person name="Wang S."/>
            <person name="Wang H."/>
            <person name="Wang A."/>
            <person name="Jiang F."/>
            <person name="Liu H."/>
            <person name="Zhao H."/>
            <person name="Xu D."/>
            <person name="Zhang Y."/>
        </authorList>
    </citation>
    <scope>NUCLEOTIDE SEQUENCE [LARGE SCALE GENOMIC DNA]</scope>
    <source>
        <strain evidence="2">cv. Niubang</strain>
    </source>
</reference>
<evidence type="ECO:0000313" key="2">
    <source>
        <dbReference type="Proteomes" id="UP001055879"/>
    </source>
</evidence>
<accession>A0ACB9EHG6</accession>
<proteinExistence type="predicted"/>
<dbReference type="Proteomes" id="UP001055879">
    <property type="component" value="Linkage Group LG02"/>
</dbReference>
<name>A0ACB9EHG6_ARCLA</name>
<protein>
    <submittedName>
        <fullName evidence="1">Uncharacterized protein</fullName>
    </submittedName>
</protein>
<organism evidence="1 2">
    <name type="scientific">Arctium lappa</name>
    <name type="common">Greater burdock</name>
    <name type="synonym">Lappa major</name>
    <dbReference type="NCBI Taxonomy" id="4217"/>
    <lineage>
        <taxon>Eukaryota</taxon>
        <taxon>Viridiplantae</taxon>
        <taxon>Streptophyta</taxon>
        <taxon>Embryophyta</taxon>
        <taxon>Tracheophyta</taxon>
        <taxon>Spermatophyta</taxon>
        <taxon>Magnoliopsida</taxon>
        <taxon>eudicotyledons</taxon>
        <taxon>Gunneridae</taxon>
        <taxon>Pentapetalae</taxon>
        <taxon>asterids</taxon>
        <taxon>campanulids</taxon>
        <taxon>Asterales</taxon>
        <taxon>Asteraceae</taxon>
        <taxon>Carduoideae</taxon>
        <taxon>Cardueae</taxon>
        <taxon>Arctiinae</taxon>
        <taxon>Arctium</taxon>
    </lineage>
</organism>
<comment type="caution">
    <text evidence="1">The sequence shown here is derived from an EMBL/GenBank/DDBJ whole genome shotgun (WGS) entry which is preliminary data.</text>
</comment>
<evidence type="ECO:0000313" key="1">
    <source>
        <dbReference type="EMBL" id="KAI3758250.1"/>
    </source>
</evidence>
<sequence>MATIILVGSAGTQLFNCHYLATKFGKVHGSRMQAQVEWKELCEKNIAIEAACVKVESYLEELKAEATERGWNLDVNMENDSSLP</sequence>